<dbReference type="FunCoup" id="A0A316VCL7">
    <property type="interactions" value="103"/>
</dbReference>
<feature type="transmembrane region" description="Helical" evidence="6">
    <location>
        <begin position="474"/>
        <end position="499"/>
    </location>
</feature>
<dbReference type="AlphaFoldDB" id="A0A316VCL7"/>
<feature type="compositionally biased region" description="Basic and acidic residues" evidence="5">
    <location>
        <begin position="8"/>
        <end position="26"/>
    </location>
</feature>
<dbReference type="PROSITE" id="PS50850">
    <property type="entry name" value="MFS"/>
    <property type="match status" value="1"/>
</dbReference>
<dbReference type="InterPro" id="IPR011701">
    <property type="entry name" value="MFS"/>
</dbReference>
<reference evidence="8 9" key="1">
    <citation type="journal article" date="2018" name="Mol. Biol. Evol.">
        <title>Broad Genomic Sampling Reveals a Smut Pathogenic Ancestry of the Fungal Clade Ustilaginomycotina.</title>
        <authorList>
            <person name="Kijpornyongpan T."/>
            <person name="Mondo S.J."/>
            <person name="Barry K."/>
            <person name="Sandor L."/>
            <person name="Lee J."/>
            <person name="Lipzen A."/>
            <person name="Pangilinan J."/>
            <person name="LaButti K."/>
            <person name="Hainaut M."/>
            <person name="Henrissat B."/>
            <person name="Grigoriev I.V."/>
            <person name="Spatafora J.W."/>
            <person name="Aime M.C."/>
        </authorList>
    </citation>
    <scope>NUCLEOTIDE SEQUENCE [LARGE SCALE GENOMIC DNA]</scope>
    <source>
        <strain evidence="8 9">MCA 3882</strain>
    </source>
</reference>
<proteinExistence type="predicted"/>
<feature type="transmembrane region" description="Helical" evidence="6">
    <location>
        <begin position="235"/>
        <end position="256"/>
    </location>
</feature>
<keyword evidence="9" id="KW-1185">Reference proteome</keyword>
<evidence type="ECO:0000259" key="7">
    <source>
        <dbReference type="PROSITE" id="PS50850"/>
    </source>
</evidence>
<feature type="transmembrane region" description="Helical" evidence="6">
    <location>
        <begin position="262"/>
        <end position="283"/>
    </location>
</feature>
<gene>
    <name evidence="8" type="ORF">FA14DRAFT_144359</name>
</gene>
<dbReference type="GeneID" id="37019024"/>
<evidence type="ECO:0000256" key="5">
    <source>
        <dbReference type="SAM" id="MobiDB-lite"/>
    </source>
</evidence>
<feature type="transmembrane region" description="Helical" evidence="6">
    <location>
        <begin position="442"/>
        <end position="462"/>
    </location>
</feature>
<dbReference type="InParanoid" id="A0A316VCL7"/>
<dbReference type="EMBL" id="KZ819603">
    <property type="protein sequence ID" value="PWN34868.1"/>
    <property type="molecule type" value="Genomic_DNA"/>
</dbReference>
<dbReference type="GO" id="GO:0022857">
    <property type="term" value="F:transmembrane transporter activity"/>
    <property type="evidence" value="ECO:0007669"/>
    <property type="project" value="InterPro"/>
</dbReference>
<evidence type="ECO:0000256" key="4">
    <source>
        <dbReference type="ARBA" id="ARBA00023136"/>
    </source>
</evidence>
<dbReference type="Pfam" id="PF07690">
    <property type="entry name" value="MFS_1"/>
    <property type="match status" value="1"/>
</dbReference>
<dbReference type="FunFam" id="1.20.1250.20:FF:000011">
    <property type="entry name" value="MFS multidrug transporter, putative"/>
    <property type="match status" value="1"/>
</dbReference>
<evidence type="ECO:0000256" key="3">
    <source>
        <dbReference type="ARBA" id="ARBA00022989"/>
    </source>
</evidence>
<organism evidence="8 9">
    <name type="scientific">Meira miltonrushii</name>
    <dbReference type="NCBI Taxonomy" id="1280837"/>
    <lineage>
        <taxon>Eukaryota</taxon>
        <taxon>Fungi</taxon>
        <taxon>Dikarya</taxon>
        <taxon>Basidiomycota</taxon>
        <taxon>Ustilaginomycotina</taxon>
        <taxon>Exobasidiomycetes</taxon>
        <taxon>Exobasidiales</taxon>
        <taxon>Brachybasidiaceae</taxon>
        <taxon>Meira</taxon>
    </lineage>
</organism>
<feature type="transmembrane region" description="Helical" evidence="6">
    <location>
        <begin position="173"/>
        <end position="191"/>
    </location>
</feature>
<feature type="compositionally biased region" description="Basic and acidic residues" evidence="5">
    <location>
        <begin position="34"/>
        <end position="50"/>
    </location>
</feature>
<name>A0A316VCL7_9BASI</name>
<feature type="transmembrane region" description="Helical" evidence="6">
    <location>
        <begin position="203"/>
        <end position="223"/>
    </location>
</feature>
<sequence length="545" mass="59466">MTSSIKSESNKDGKNTPTTDRSEKEQSTMQNTVDDSHHDPSITEHRRESDTTTATTLRSTNVEQQTNEKDLEKQPVQPPSNDDPNRVKWGPNDPGNPKNWSNRYRAFCTLQLGILAFSASMASSIISPSAPVLAAKFDLSENIMVFDVSLYVLGFAFGPCIFSGISETLGRRWSLLPAMFCLALFSIGSAVSNSPQALFITRFFGGIFGSAPVSNVAACLGDLYPPKSRGVAVSLYALAVVAGPVVAPLIGAALTLKVSWRWTEYLTAIWVFAVAVFECFVLPETYEPVLLKRRAIQLRKETGNEKLYHPHESVKLDPKSILTRQVTRPVRMLFTEPIVTVIALYASFIYALLYMSLEIVPLIFTNLRGWGPVVSTLPFLAIFVGILAALAINLGNAPYYSKAVDKAGGKPVPEARLPPMFIGTIFFCVGLFWIGWTADPKYSWVLPVFGLGFLGAGFNSSFQQCINFLVDSYTLYAASAVSANTFLRSLMAAGLPFAVRPMFEALGAAKALSILGALAGAAIPMPVLFSIYGKRLRSKSKFAQE</sequence>
<dbReference type="STRING" id="1280837.A0A316VCL7"/>
<dbReference type="PANTHER" id="PTHR23502">
    <property type="entry name" value="MAJOR FACILITATOR SUPERFAMILY"/>
    <property type="match status" value="1"/>
</dbReference>
<dbReference type="InterPro" id="IPR020846">
    <property type="entry name" value="MFS_dom"/>
</dbReference>
<accession>A0A316VCL7</accession>
<dbReference type="SUPFAM" id="SSF103473">
    <property type="entry name" value="MFS general substrate transporter"/>
    <property type="match status" value="1"/>
</dbReference>
<keyword evidence="3 6" id="KW-1133">Transmembrane helix</keyword>
<feature type="transmembrane region" description="Helical" evidence="6">
    <location>
        <begin position="148"/>
        <end position="166"/>
    </location>
</feature>
<evidence type="ECO:0000256" key="2">
    <source>
        <dbReference type="ARBA" id="ARBA00022692"/>
    </source>
</evidence>
<dbReference type="Gene3D" id="1.20.1250.20">
    <property type="entry name" value="MFS general substrate transporter like domains"/>
    <property type="match status" value="1"/>
</dbReference>
<evidence type="ECO:0000256" key="1">
    <source>
        <dbReference type="ARBA" id="ARBA00004141"/>
    </source>
</evidence>
<feature type="domain" description="Major facilitator superfamily (MFS) profile" evidence="7">
    <location>
        <begin position="108"/>
        <end position="545"/>
    </location>
</feature>
<feature type="transmembrane region" description="Helical" evidence="6">
    <location>
        <begin position="377"/>
        <end position="396"/>
    </location>
</feature>
<dbReference type="InterPro" id="IPR036259">
    <property type="entry name" value="MFS_trans_sf"/>
</dbReference>
<keyword evidence="4 6" id="KW-0472">Membrane</keyword>
<protein>
    <submittedName>
        <fullName evidence="8">MFS general substrate transporter</fullName>
    </submittedName>
</protein>
<dbReference type="GO" id="GO:0005886">
    <property type="term" value="C:plasma membrane"/>
    <property type="evidence" value="ECO:0007669"/>
    <property type="project" value="TreeGrafter"/>
</dbReference>
<evidence type="ECO:0000313" key="9">
    <source>
        <dbReference type="Proteomes" id="UP000245771"/>
    </source>
</evidence>
<evidence type="ECO:0000313" key="8">
    <source>
        <dbReference type="EMBL" id="PWN34868.1"/>
    </source>
</evidence>
<feature type="transmembrane region" description="Helical" evidence="6">
    <location>
        <begin position="338"/>
        <end position="357"/>
    </location>
</feature>
<evidence type="ECO:0000256" key="6">
    <source>
        <dbReference type="SAM" id="Phobius"/>
    </source>
</evidence>
<dbReference type="RefSeq" id="XP_025355170.1">
    <property type="nucleotide sequence ID" value="XM_025497243.1"/>
</dbReference>
<feature type="transmembrane region" description="Helical" evidence="6">
    <location>
        <begin position="417"/>
        <end position="436"/>
    </location>
</feature>
<feature type="transmembrane region" description="Helical" evidence="6">
    <location>
        <begin position="511"/>
        <end position="532"/>
    </location>
</feature>
<comment type="subcellular location">
    <subcellularLocation>
        <location evidence="1">Membrane</location>
        <topology evidence="1">Multi-pass membrane protein</topology>
    </subcellularLocation>
</comment>
<dbReference type="Proteomes" id="UP000245771">
    <property type="component" value="Unassembled WGS sequence"/>
</dbReference>
<dbReference type="OrthoDB" id="9986881at2759"/>
<dbReference type="PANTHER" id="PTHR23502:SF49">
    <property type="entry name" value="MAJOR FACILITATOR SUPERFAMILY (MFS) PROFILE DOMAIN-CONTAINING PROTEIN"/>
    <property type="match status" value="1"/>
</dbReference>
<feature type="region of interest" description="Disordered" evidence="5">
    <location>
        <begin position="1"/>
        <end position="97"/>
    </location>
</feature>
<keyword evidence="2 6" id="KW-0812">Transmembrane</keyword>
<dbReference type="CDD" id="cd17323">
    <property type="entry name" value="MFS_Tpo1_MDR_like"/>
    <property type="match status" value="1"/>
</dbReference>
<feature type="transmembrane region" description="Helical" evidence="6">
    <location>
        <begin position="106"/>
        <end position="128"/>
    </location>
</feature>